<dbReference type="STRING" id="4999.A0A1Y1UPX7"/>
<dbReference type="GeneID" id="33556584"/>
<feature type="compositionally biased region" description="Pro residues" evidence="1">
    <location>
        <begin position="111"/>
        <end position="120"/>
    </location>
</feature>
<dbReference type="Pfam" id="PF04614">
    <property type="entry name" value="Pex19"/>
    <property type="match status" value="1"/>
</dbReference>
<feature type="region of interest" description="Disordered" evidence="1">
    <location>
        <begin position="1"/>
        <end position="142"/>
    </location>
</feature>
<dbReference type="GO" id="GO:0033328">
    <property type="term" value="F:peroxisome membrane targeting sequence binding"/>
    <property type="evidence" value="ECO:0007669"/>
    <property type="project" value="TreeGrafter"/>
</dbReference>
<name>A0A1Y1UPX7_9TREE</name>
<accession>A0A1Y1UPX7</accession>
<dbReference type="OrthoDB" id="21292at2759"/>
<dbReference type="PANTHER" id="PTHR12774">
    <property type="entry name" value="PEROXISOMAL BIOGENESIS FACTOR 19"/>
    <property type="match status" value="1"/>
</dbReference>
<dbReference type="AlphaFoldDB" id="A0A1Y1UPX7"/>
<gene>
    <name evidence="2" type="ORF">BD324DRAFT_615978</name>
</gene>
<sequence>MIEKEDDDDGEDFDESLAQGMESLLLQLAGSNPPGPMPDKATKTGPIETPSPPPRPWEGGMSPEEEEKAWQKAIEMMLSGEGLEALGLDKNQNAEAGPSQPPTPASASAPAPAPARPPNPSFDDTIRQTMEQLKSAGSNTKTSDDATLAALLAQLGSDPSALDGLGDGDDELGGLLDGMMAQLMTREVLEDPMVELASKYPGYLASPPAGVTPSELEKYRKQSALVDTIVKTFKKPDFNDDKDGREIARLVGEMQDLGGPPKEIMGDLPEGFDLGALGGDEACTIM</sequence>
<dbReference type="GO" id="GO:0045046">
    <property type="term" value="P:protein import into peroxisome membrane"/>
    <property type="evidence" value="ECO:0007669"/>
    <property type="project" value="TreeGrafter"/>
</dbReference>
<feature type="compositionally biased region" description="Polar residues" evidence="1">
    <location>
        <begin position="127"/>
        <end position="141"/>
    </location>
</feature>
<dbReference type="InterPro" id="IPR038322">
    <property type="entry name" value="Pex19_C_sf"/>
</dbReference>
<dbReference type="GO" id="GO:0005778">
    <property type="term" value="C:peroxisomal membrane"/>
    <property type="evidence" value="ECO:0007669"/>
    <property type="project" value="TreeGrafter"/>
</dbReference>
<dbReference type="InParanoid" id="A0A1Y1UPX7"/>
<dbReference type="RefSeq" id="XP_021873807.1">
    <property type="nucleotide sequence ID" value="XM_022014776.1"/>
</dbReference>
<dbReference type="EMBL" id="NBSH01000002">
    <property type="protein sequence ID" value="ORX40022.1"/>
    <property type="molecule type" value="Genomic_DNA"/>
</dbReference>
<keyword evidence="3" id="KW-1185">Reference proteome</keyword>
<dbReference type="Proteomes" id="UP000193218">
    <property type="component" value="Unassembled WGS sequence"/>
</dbReference>
<dbReference type="PANTHER" id="PTHR12774:SF2">
    <property type="entry name" value="PEROXISOMAL BIOGENESIS FACTOR 19"/>
    <property type="match status" value="1"/>
</dbReference>
<evidence type="ECO:0000256" key="1">
    <source>
        <dbReference type="SAM" id="MobiDB-lite"/>
    </source>
</evidence>
<organism evidence="2 3">
    <name type="scientific">Kockovaella imperatae</name>
    <dbReference type="NCBI Taxonomy" id="4999"/>
    <lineage>
        <taxon>Eukaryota</taxon>
        <taxon>Fungi</taxon>
        <taxon>Dikarya</taxon>
        <taxon>Basidiomycota</taxon>
        <taxon>Agaricomycotina</taxon>
        <taxon>Tremellomycetes</taxon>
        <taxon>Tremellales</taxon>
        <taxon>Cuniculitremaceae</taxon>
        <taxon>Kockovaella</taxon>
    </lineage>
</organism>
<dbReference type="InterPro" id="IPR006708">
    <property type="entry name" value="Pex19"/>
</dbReference>
<feature type="compositionally biased region" description="Acidic residues" evidence="1">
    <location>
        <begin position="1"/>
        <end position="15"/>
    </location>
</feature>
<reference evidence="2 3" key="1">
    <citation type="submission" date="2017-03" db="EMBL/GenBank/DDBJ databases">
        <title>Widespread Adenine N6-methylation of Active Genes in Fungi.</title>
        <authorList>
            <consortium name="DOE Joint Genome Institute"/>
            <person name="Mondo S.J."/>
            <person name="Dannebaum R.O."/>
            <person name="Kuo R.C."/>
            <person name="Louie K.B."/>
            <person name="Bewick A.J."/>
            <person name="Labutti K."/>
            <person name="Haridas S."/>
            <person name="Kuo A."/>
            <person name="Salamov A."/>
            <person name="Ahrendt S.R."/>
            <person name="Lau R."/>
            <person name="Bowen B.P."/>
            <person name="Lipzen A."/>
            <person name="Sullivan W."/>
            <person name="Andreopoulos W.B."/>
            <person name="Clum A."/>
            <person name="Lindquist E."/>
            <person name="Daum C."/>
            <person name="Northen T.R."/>
            <person name="Ramamoorthy G."/>
            <person name="Schmitz R.J."/>
            <person name="Gryganskyi A."/>
            <person name="Culley D."/>
            <person name="Magnuson J."/>
            <person name="James T.Y."/>
            <person name="O'Malley M.A."/>
            <person name="Stajich J.E."/>
            <person name="Spatafora J.W."/>
            <person name="Visel A."/>
            <person name="Grigoriev I.V."/>
        </authorList>
    </citation>
    <scope>NUCLEOTIDE SEQUENCE [LARGE SCALE GENOMIC DNA]</scope>
    <source>
        <strain evidence="2 3">NRRL Y-17943</strain>
    </source>
</reference>
<evidence type="ECO:0000313" key="3">
    <source>
        <dbReference type="Proteomes" id="UP000193218"/>
    </source>
</evidence>
<evidence type="ECO:0000313" key="2">
    <source>
        <dbReference type="EMBL" id="ORX40022.1"/>
    </source>
</evidence>
<protein>
    <submittedName>
        <fullName evidence="2">Pex19 protein</fullName>
    </submittedName>
</protein>
<proteinExistence type="predicted"/>
<comment type="caution">
    <text evidence="2">The sequence shown here is derived from an EMBL/GenBank/DDBJ whole genome shotgun (WGS) entry which is preliminary data.</text>
</comment>
<dbReference type="Gene3D" id="1.20.120.900">
    <property type="entry name" value="Pex19, mPTS binding domain"/>
    <property type="match status" value="1"/>
</dbReference>